<keyword evidence="2" id="KW-1185">Reference proteome</keyword>
<gene>
    <name evidence="1" type="ORF">QOZ98_001389</name>
</gene>
<dbReference type="RefSeq" id="WP_308786733.1">
    <property type="nucleotide sequence ID" value="NZ_JAUSWB010000003.1"/>
</dbReference>
<dbReference type="Proteomes" id="UP001241988">
    <property type="component" value="Unassembled WGS sequence"/>
</dbReference>
<evidence type="ECO:0000313" key="1">
    <source>
        <dbReference type="EMBL" id="MDQ0428563.1"/>
    </source>
</evidence>
<organism evidence="1 2">
    <name type="scientific">Planomicrobium stackebrandtii</name>
    <dbReference type="NCBI Taxonomy" id="253160"/>
    <lineage>
        <taxon>Bacteria</taxon>
        <taxon>Bacillati</taxon>
        <taxon>Bacillota</taxon>
        <taxon>Bacilli</taxon>
        <taxon>Bacillales</taxon>
        <taxon>Caryophanaceae</taxon>
        <taxon>Planomicrobium</taxon>
    </lineage>
</organism>
<sequence>MDDYGLLDLQVAEDKLFISAEAEGYTFIYVDERYEGETAAVLLGNGKTISMDAARYKGKLFMME</sequence>
<dbReference type="EMBL" id="JAUSWB010000003">
    <property type="protein sequence ID" value="MDQ0428563.1"/>
    <property type="molecule type" value="Genomic_DNA"/>
</dbReference>
<accession>A0ABU0GTD2</accession>
<evidence type="ECO:0000313" key="2">
    <source>
        <dbReference type="Proteomes" id="UP001241988"/>
    </source>
</evidence>
<proteinExistence type="predicted"/>
<protein>
    <submittedName>
        <fullName evidence="1">Uncharacterized protein</fullName>
    </submittedName>
</protein>
<reference evidence="1 2" key="1">
    <citation type="submission" date="2023-07" db="EMBL/GenBank/DDBJ databases">
        <title>Genomic Encyclopedia of Type Strains, Phase IV (KMG-IV): sequencing the most valuable type-strain genomes for metagenomic binning, comparative biology and taxonomic classification.</title>
        <authorList>
            <person name="Goeker M."/>
        </authorList>
    </citation>
    <scope>NUCLEOTIDE SEQUENCE [LARGE SCALE GENOMIC DNA]</scope>
    <source>
        <strain evidence="1 2">DSM 16419</strain>
    </source>
</reference>
<name>A0ABU0GTD2_9BACL</name>
<comment type="caution">
    <text evidence="1">The sequence shown here is derived from an EMBL/GenBank/DDBJ whole genome shotgun (WGS) entry which is preliminary data.</text>
</comment>